<evidence type="ECO:0000256" key="4">
    <source>
        <dbReference type="PIRSR" id="PIRSR001220-1"/>
    </source>
</evidence>
<dbReference type="PANTHER" id="PTHR11707">
    <property type="entry name" value="L-ASPARAGINASE"/>
    <property type="match status" value="1"/>
</dbReference>
<dbReference type="InterPro" id="IPR037152">
    <property type="entry name" value="L-asparaginase_N_sf"/>
</dbReference>
<accession>A0A9D2AFE0</accession>
<dbReference type="PROSITE" id="PS00917">
    <property type="entry name" value="ASN_GLN_ASE_2"/>
    <property type="match status" value="1"/>
</dbReference>
<feature type="domain" description="Asparaginase/glutaminase C-terminal" evidence="8">
    <location>
        <begin position="203"/>
        <end position="320"/>
    </location>
</feature>
<evidence type="ECO:0000256" key="2">
    <source>
        <dbReference type="ARBA" id="ARBA00012920"/>
    </source>
</evidence>
<dbReference type="SMART" id="SM00870">
    <property type="entry name" value="Asparaginase"/>
    <property type="match status" value="1"/>
</dbReference>
<dbReference type="Pfam" id="PF00710">
    <property type="entry name" value="Asparaginase"/>
    <property type="match status" value="1"/>
</dbReference>
<dbReference type="NCBIfam" id="TIGR00519">
    <property type="entry name" value="asnASE_I"/>
    <property type="match status" value="1"/>
</dbReference>
<dbReference type="FunFam" id="3.40.50.1170:FF:000001">
    <property type="entry name" value="L-asparaginase 2"/>
    <property type="match status" value="1"/>
</dbReference>
<organism evidence="9 10">
    <name type="scientific">Candidatus Borkfalkia faecipullorum</name>
    <dbReference type="NCBI Taxonomy" id="2838510"/>
    <lineage>
        <taxon>Bacteria</taxon>
        <taxon>Bacillati</taxon>
        <taxon>Bacillota</taxon>
        <taxon>Clostridia</taxon>
        <taxon>Christensenellales</taxon>
        <taxon>Christensenellaceae</taxon>
        <taxon>Candidatus Borkfalkia</taxon>
    </lineage>
</organism>
<keyword evidence="3" id="KW-0378">Hydrolase</keyword>
<dbReference type="Gene3D" id="3.40.50.1170">
    <property type="entry name" value="L-asparaginase, N-terminal domain"/>
    <property type="match status" value="1"/>
</dbReference>
<comment type="caution">
    <text evidence="9">The sequence shown here is derived from an EMBL/GenBank/DDBJ whole genome shotgun (WGS) entry which is preliminary data.</text>
</comment>
<dbReference type="EMBL" id="DXFX01000002">
    <property type="protein sequence ID" value="HIX06865.1"/>
    <property type="molecule type" value="Genomic_DNA"/>
</dbReference>
<evidence type="ECO:0000256" key="6">
    <source>
        <dbReference type="PROSITE-ProRule" id="PRU10100"/>
    </source>
</evidence>
<dbReference type="GO" id="GO:0004067">
    <property type="term" value="F:asparaginase activity"/>
    <property type="evidence" value="ECO:0007669"/>
    <property type="project" value="UniProtKB-UniRule"/>
</dbReference>
<dbReference type="PROSITE" id="PS51732">
    <property type="entry name" value="ASN_GLN_ASE_3"/>
    <property type="match status" value="1"/>
</dbReference>
<feature type="active site" description="O-isoaspartyl threonine intermediate" evidence="4">
    <location>
        <position position="12"/>
    </location>
</feature>
<dbReference type="PANTHER" id="PTHR11707:SF28">
    <property type="entry name" value="60 KDA LYSOPHOSPHOLIPASE"/>
    <property type="match status" value="1"/>
</dbReference>
<dbReference type="CDD" id="cd08963">
    <property type="entry name" value="L-asparaginase_I"/>
    <property type="match status" value="1"/>
</dbReference>
<evidence type="ECO:0000256" key="3">
    <source>
        <dbReference type="ARBA" id="ARBA00022801"/>
    </source>
</evidence>
<dbReference type="InterPro" id="IPR006033">
    <property type="entry name" value="AsnA_fam"/>
</dbReference>
<dbReference type="Pfam" id="PF17763">
    <property type="entry name" value="Asparaginase_C"/>
    <property type="match status" value="1"/>
</dbReference>
<evidence type="ECO:0000313" key="10">
    <source>
        <dbReference type="Proteomes" id="UP000824204"/>
    </source>
</evidence>
<evidence type="ECO:0000259" key="8">
    <source>
        <dbReference type="Pfam" id="PF17763"/>
    </source>
</evidence>
<evidence type="ECO:0000256" key="1">
    <source>
        <dbReference type="ARBA" id="ARBA00010518"/>
    </source>
</evidence>
<dbReference type="SFLD" id="SFLDS00057">
    <property type="entry name" value="Glutaminase/Asparaginase"/>
    <property type="match status" value="1"/>
</dbReference>
<reference evidence="9" key="1">
    <citation type="journal article" date="2021" name="PeerJ">
        <title>Extensive microbial diversity within the chicken gut microbiome revealed by metagenomics and culture.</title>
        <authorList>
            <person name="Gilroy R."/>
            <person name="Ravi A."/>
            <person name="Getino M."/>
            <person name="Pursley I."/>
            <person name="Horton D.L."/>
            <person name="Alikhan N.F."/>
            <person name="Baker D."/>
            <person name="Gharbi K."/>
            <person name="Hall N."/>
            <person name="Watson M."/>
            <person name="Adriaenssens E.M."/>
            <person name="Foster-Nyarko E."/>
            <person name="Jarju S."/>
            <person name="Secka A."/>
            <person name="Antonio M."/>
            <person name="Oren A."/>
            <person name="Chaudhuri R.R."/>
            <person name="La Ragione R."/>
            <person name="Hildebrand F."/>
            <person name="Pallen M.J."/>
        </authorList>
    </citation>
    <scope>NUCLEOTIDE SEQUENCE</scope>
    <source>
        <strain evidence="9">811</strain>
    </source>
</reference>
<dbReference type="Gene3D" id="3.40.50.40">
    <property type="match status" value="1"/>
</dbReference>
<feature type="binding site" evidence="5">
    <location>
        <begin position="85"/>
        <end position="86"/>
    </location>
    <ligand>
        <name>substrate</name>
    </ligand>
</feature>
<comment type="similarity">
    <text evidence="1">Belongs to the asparaginase 1 family.</text>
</comment>
<evidence type="ECO:0000313" key="9">
    <source>
        <dbReference type="EMBL" id="HIX06865.1"/>
    </source>
</evidence>
<dbReference type="InterPro" id="IPR040919">
    <property type="entry name" value="Asparaginase_C"/>
</dbReference>
<dbReference type="EC" id="3.5.1.1" evidence="2"/>
<gene>
    <name evidence="9" type="ORF">H9741_00150</name>
</gene>
<dbReference type="InterPro" id="IPR041725">
    <property type="entry name" value="L-asparaginase_I"/>
</dbReference>
<evidence type="ECO:0000259" key="7">
    <source>
        <dbReference type="Pfam" id="PF00710"/>
    </source>
</evidence>
<dbReference type="PRINTS" id="PR00139">
    <property type="entry name" value="ASNGLNASE"/>
</dbReference>
<dbReference type="InterPro" id="IPR027475">
    <property type="entry name" value="Asparaginase/glutaminase_AS2"/>
</dbReference>
<sequence length="333" mass="37374">MKRILLIATGGTIVSRAGKNGLAPQIRAEELLRYVPDTVRFCEVTALQLMNLDSTNMCPRDWETIAQAVRENYDRYDGFVICHGTDTLAFTAAALSYMIQQSPKPIVLTGSQKPIDLEITDAKTNLSDSLLYASDDRSSGVVIVFDGKVIAGTRAKKTRTKSYNAFSSINYPCLAVIREGNILRYQEETKGNKPLFYEKLDSRVGVFKLIPGMPSDILDYYFRLFDAVVIESFGTGGIPDAPYYHFADVIERWQGAGKILVMCTQVTNEGSDMGVYEVGKSVKNRFGFLETYDMTLEAAVTKLMWILSLTHECREVRRLFYTPVDHDLLYPAL</sequence>
<dbReference type="AlphaFoldDB" id="A0A9D2AFE0"/>
<dbReference type="InterPro" id="IPR006034">
    <property type="entry name" value="Asparaginase/glutaminase-like"/>
</dbReference>
<dbReference type="Proteomes" id="UP000824204">
    <property type="component" value="Unassembled WGS sequence"/>
</dbReference>
<dbReference type="PIRSF" id="PIRSF500176">
    <property type="entry name" value="L_ASNase"/>
    <property type="match status" value="1"/>
</dbReference>
<dbReference type="InterPro" id="IPR027473">
    <property type="entry name" value="L-asparaginase_C"/>
</dbReference>
<dbReference type="PIRSF" id="PIRSF001220">
    <property type="entry name" value="L-ASNase_gatD"/>
    <property type="match status" value="1"/>
</dbReference>
<name>A0A9D2AFE0_9FIRM</name>
<dbReference type="InterPro" id="IPR036152">
    <property type="entry name" value="Asp/glu_Ase-like_sf"/>
</dbReference>
<dbReference type="GO" id="GO:0006520">
    <property type="term" value="P:amino acid metabolic process"/>
    <property type="evidence" value="ECO:0007669"/>
    <property type="project" value="InterPro"/>
</dbReference>
<feature type="domain" description="L-asparaginase N-terminal" evidence="7">
    <location>
        <begin position="3"/>
        <end position="187"/>
    </location>
</feature>
<feature type="active site" evidence="6">
    <location>
        <position position="85"/>
    </location>
</feature>
<reference evidence="9" key="2">
    <citation type="submission" date="2021-04" db="EMBL/GenBank/DDBJ databases">
        <authorList>
            <person name="Gilroy R."/>
        </authorList>
    </citation>
    <scope>NUCLEOTIDE SEQUENCE</scope>
    <source>
        <strain evidence="9">811</strain>
    </source>
</reference>
<dbReference type="InterPro" id="IPR027474">
    <property type="entry name" value="L-asparaginase_N"/>
</dbReference>
<feature type="binding site" evidence="5">
    <location>
        <position position="54"/>
    </location>
    <ligand>
        <name>substrate</name>
    </ligand>
</feature>
<dbReference type="SUPFAM" id="SSF53774">
    <property type="entry name" value="Glutaminase/Asparaginase"/>
    <property type="match status" value="1"/>
</dbReference>
<evidence type="ECO:0000256" key="5">
    <source>
        <dbReference type="PIRSR" id="PIRSR001220-2"/>
    </source>
</evidence>
<protein>
    <recommendedName>
        <fullName evidence="2">asparaginase</fullName>
        <ecNumber evidence="2">3.5.1.1</ecNumber>
    </recommendedName>
</protein>
<proteinExistence type="inferred from homology"/>